<gene>
    <name evidence="1" type="ORF">Tchar_00163</name>
</gene>
<dbReference type="OrthoDB" id="8654508at2"/>
<dbReference type="AlphaFoldDB" id="A0A554XJV4"/>
<dbReference type="EMBL" id="VJON01000002">
    <property type="protein sequence ID" value="TSE36117.1"/>
    <property type="molecule type" value="Genomic_DNA"/>
</dbReference>
<sequence length="201" mass="22544">MEGWLLALALGAGVQWARRREQQARIERLGRHLQGNPLERLMAHVLDGYLRALDEGDTQRRQTLWAALEATERELAAAARRLAVSFADVWPDDALVSTLPVALPYAHKLFPRATFDMRRALQLHADGIAAVVDNASGRSRRDRAYTLTAEALLLQHTCHWYCRSRAVASARLLARHRTSYAQVLDAVSPQTRSAYLALLGR</sequence>
<comment type="caution">
    <text evidence="1">The sequence shown here is derived from an EMBL/GenBank/DDBJ whole genome shotgun (WGS) entry which is preliminary data.</text>
</comment>
<proteinExistence type="predicted"/>
<evidence type="ECO:0000313" key="2">
    <source>
        <dbReference type="Proteomes" id="UP000318294"/>
    </source>
</evidence>
<evidence type="ECO:0000313" key="1">
    <source>
        <dbReference type="EMBL" id="TSE36117.1"/>
    </source>
</evidence>
<keyword evidence="2" id="KW-1185">Reference proteome</keyword>
<protein>
    <submittedName>
        <fullName evidence="1">Uncharacterized protein</fullName>
    </submittedName>
</protein>
<reference evidence="1 2" key="1">
    <citation type="submission" date="2019-07" db="EMBL/GenBank/DDBJ databases">
        <title>Tepidimonas charontis SPSP-6 draft genome.</title>
        <authorList>
            <person name="Da Costa M.S."/>
            <person name="Froufe H.J.C."/>
            <person name="Egas C."/>
            <person name="Albuquerque L."/>
        </authorList>
    </citation>
    <scope>NUCLEOTIDE SEQUENCE [LARGE SCALE GENOMIC DNA]</scope>
    <source>
        <strain evidence="1 2">SPSP-6</strain>
    </source>
</reference>
<dbReference type="Proteomes" id="UP000318294">
    <property type="component" value="Unassembled WGS sequence"/>
</dbReference>
<dbReference type="RefSeq" id="WP_144327207.1">
    <property type="nucleotide sequence ID" value="NZ_VJON01000002.1"/>
</dbReference>
<organism evidence="1 2">
    <name type="scientific">Tepidimonas charontis</name>
    <dbReference type="NCBI Taxonomy" id="2267262"/>
    <lineage>
        <taxon>Bacteria</taxon>
        <taxon>Pseudomonadati</taxon>
        <taxon>Pseudomonadota</taxon>
        <taxon>Betaproteobacteria</taxon>
        <taxon>Burkholderiales</taxon>
        <taxon>Tepidimonas</taxon>
    </lineage>
</organism>
<name>A0A554XJV4_9BURK</name>
<accession>A0A554XJV4</accession>